<dbReference type="Proteomes" id="UP000600026">
    <property type="component" value="Unassembled WGS sequence"/>
</dbReference>
<accession>A0A919LA47</accession>
<keyword evidence="2" id="KW-1133">Transmembrane helix</keyword>
<sequence length="135" mass="14375">MFDEPQQVRARGRVGTADVVLREPVQLPQQGVARVLQIAQQIRLLFRFDHAGQSATGHGQPPSPRKAAGPGACRGPDSGQARREAADEPQARSPRTEGSIVNWSDGAGVLAAPAWFHLVVMGAALLVLILDLAKD</sequence>
<evidence type="ECO:0000313" key="3">
    <source>
        <dbReference type="EMBL" id="GHI85233.1"/>
    </source>
</evidence>
<gene>
    <name evidence="3" type="ORF">Sxan_25970</name>
</gene>
<proteinExistence type="predicted"/>
<protein>
    <submittedName>
        <fullName evidence="3">Uncharacterized protein</fullName>
    </submittedName>
</protein>
<dbReference type="EMBL" id="BNEE01000006">
    <property type="protein sequence ID" value="GHI85233.1"/>
    <property type="molecule type" value="Genomic_DNA"/>
</dbReference>
<evidence type="ECO:0000256" key="1">
    <source>
        <dbReference type="SAM" id="MobiDB-lite"/>
    </source>
</evidence>
<feature type="compositionally biased region" description="Basic and acidic residues" evidence="1">
    <location>
        <begin position="80"/>
        <end position="90"/>
    </location>
</feature>
<feature type="transmembrane region" description="Helical" evidence="2">
    <location>
        <begin position="114"/>
        <end position="133"/>
    </location>
</feature>
<comment type="caution">
    <text evidence="3">The sequence shown here is derived from an EMBL/GenBank/DDBJ whole genome shotgun (WGS) entry which is preliminary data.</text>
</comment>
<keyword evidence="2" id="KW-0812">Transmembrane</keyword>
<evidence type="ECO:0000256" key="2">
    <source>
        <dbReference type="SAM" id="Phobius"/>
    </source>
</evidence>
<keyword evidence="2" id="KW-0472">Membrane</keyword>
<dbReference type="AlphaFoldDB" id="A0A919LA47"/>
<evidence type="ECO:0000313" key="4">
    <source>
        <dbReference type="Proteomes" id="UP000600026"/>
    </source>
</evidence>
<name>A0A919LA47_9ACTN</name>
<keyword evidence="4" id="KW-1185">Reference proteome</keyword>
<organism evidence="3 4">
    <name type="scientific">Streptomyces xanthophaeus</name>
    <dbReference type="NCBI Taxonomy" id="67385"/>
    <lineage>
        <taxon>Bacteria</taxon>
        <taxon>Bacillati</taxon>
        <taxon>Actinomycetota</taxon>
        <taxon>Actinomycetes</taxon>
        <taxon>Kitasatosporales</taxon>
        <taxon>Streptomycetaceae</taxon>
        <taxon>Streptomyces</taxon>
    </lineage>
</organism>
<reference evidence="3" key="1">
    <citation type="submission" date="2020-09" db="EMBL/GenBank/DDBJ databases">
        <title>Whole genome shotgun sequence of Streptomyces xanthophaeus NBRC 12829.</title>
        <authorList>
            <person name="Komaki H."/>
            <person name="Tamura T."/>
        </authorList>
    </citation>
    <scope>NUCLEOTIDE SEQUENCE</scope>
    <source>
        <strain evidence="3">NBRC 12829</strain>
    </source>
</reference>
<feature type="region of interest" description="Disordered" evidence="1">
    <location>
        <begin position="53"/>
        <end position="99"/>
    </location>
</feature>